<gene>
    <name evidence="5" type="ORF">A7U43_03745</name>
</gene>
<protein>
    <recommendedName>
        <fullName evidence="4">HTH araC/xylS-type domain-containing protein</fullName>
    </recommendedName>
</protein>
<dbReference type="InterPro" id="IPR018060">
    <property type="entry name" value="HTH_AraC"/>
</dbReference>
<accession>A0A172UI47</accession>
<dbReference type="InterPro" id="IPR018062">
    <property type="entry name" value="HTH_AraC-typ_CS"/>
</dbReference>
<keyword evidence="2" id="KW-0238">DNA-binding</keyword>
<dbReference type="PANTHER" id="PTHR46796">
    <property type="entry name" value="HTH-TYPE TRANSCRIPTIONAL ACTIVATOR RHAS-RELATED"/>
    <property type="match status" value="1"/>
</dbReference>
<dbReference type="KEGG" id="madi:A7U43_03745"/>
<reference evidence="5 6" key="1">
    <citation type="submission" date="2016-05" db="EMBL/GenBank/DDBJ databases">
        <title>Complete genome sequence of a phthalic acid esters degrading Mycobacterium sp. YC-RL4.</title>
        <authorList>
            <person name="Ren L."/>
            <person name="Fan S."/>
            <person name="Ruth N."/>
            <person name="Jia Y."/>
            <person name="Wang J."/>
            <person name="Qiao C."/>
        </authorList>
    </citation>
    <scope>NUCLEOTIDE SEQUENCE [LARGE SCALE GENOMIC DNA]</scope>
    <source>
        <strain evidence="5 6">YC-RL4</strain>
    </source>
</reference>
<dbReference type="SMART" id="SM00342">
    <property type="entry name" value="HTH_ARAC"/>
    <property type="match status" value="1"/>
</dbReference>
<dbReference type="Proteomes" id="UP000077143">
    <property type="component" value="Chromosome"/>
</dbReference>
<dbReference type="InterPro" id="IPR050204">
    <property type="entry name" value="AraC_XylS_family_regulators"/>
</dbReference>
<dbReference type="InterPro" id="IPR009057">
    <property type="entry name" value="Homeodomain-like_sf"/>
</dbReference>
<organism evidence="5 6">
    <name type="scientific">Mycobacterium adipatum</name>
    <dbReference type="NCBI Taxonomy" id="1682113"/>
    <lineage>
        <taxon>Bacteria</taxon>
        <taxon>Bacillati</taxon>
        <taxon>Actinomycetota</taxon>
        <taxon>Actinomycetes</taxon>
        <taxon>Mycobacteriales</taxon>
        <taxon>Mycobacteriaceae</taxon>
        <taxon>Mycobacterium</taxon>
    </lineage>
</organism>
<evidence type="ECO:0000313" key="5">
    <source>
        <dbReference type="EMBL" id="ANE78570.1"/>
    </source>
</evidence>
<dbReference type="PROSITE" id="PS00041">
    <property type="entry name" value="HTH_ARAC_FAMILY_1"/>
    <property type="match status" value="1"/>
</dbReference>
<proteinExistence type="predicted"/>
<dbReference type="PROSITE" id="PS01124">
    <property type="entry name" value="HTH_ARAC_FAMILY_2"/>
    <property type="match status" value="1"/>
</dbReference>
<feature type="domain" description="HTH araC/xylS-type" evidence="4">
    <location>
        <begin position="221"/>
        <end position="322"/>
    </location>
</feature>
<dbReference type="AlphaFoldDB" id="A0A172UI47"/>
<evidence type="ECO:0000256" key="3">
    <source>
        <dbReference type="ARBA" id="ARBA00023163"/>
    </source>
</evidence>
<dbReference type="STRING" id="1682113.A7U43_03745"/>
<dbReference type="Pfam" id="PF12833">
    <property type="entry name" value="HTH_18"/>
    <property type="match status" value="1"/>
</dbReference>
<keyword evidence="6" id="KW-1185">Reference proteome</keyword>
<dbReference type="EMBL" id="CP015596">
    <property type="protein sequence ID" value="ANE78570.1"/>
    <property type="molecule type" value="Genomic_DNA"/>
</dbReference>
<dbReference type="GO" id="GO:0003700">
    <property type="term" value="F:DNA-binding transcription factor activity"/>
    <property type="evidence" value="ECO:0007669"/>
    <property type="project" value="InterPro"/>
</dbReference>
<keyword evidence="1" id="KW-0805">Transcription regulation</keyword>
<dbReference type="SUPFAM" id="SSF46689">
    <property type="entry name" value="Homeodomain-like"/>
    <property type="match status" value="2"/>
</dbReference>
<evidence type="ECO:0000259" key="4">
    <source>
        <dbReference type="PROSITE" id="PS01124"/>
    </source>
</evidence>
<keyword evidence="3" id="KW-0804">Transcription</keyword>
<dbReference type="PANTHER" id="PTHR46796:SF12">
    <property type="entry name" value="HTH-TYPE DNA-BINDING TRANSCRIPTIONAL ACTIVATOR EUTR"/>
    <property type="match status" value="1"/>
</dbReference>
<evidence type="ECO:0000256" key="2">
    <source>
        <dbReference type="ARBA" id="ARBA00023125"/>
    </source>
</evidence>
<evidence type="ECO:0000313" key="6">
    <source>
        <dbReference type="Proteomes" id="UP000077143"/>
    </source>
</evidence>
<evidence type="ECO:0000256" key="1">
    <source>
        <dbReference type="ARBA" id="ARBA00023015"/>
    </source>
</evidence>
<name>A0A172UI47_9MYCO</name>
<dbReference type="GO" id="GO:0043565">
    <property type="term" value="F:sequence-specific DNA binding"/>
    <property type="evidence" value="ECO:0007669"/>
    <property type="project" value="InterPro"/>
</dbReference>
<dbReference type="Gene3D" id="1.10.10.60">
    <property type="entry name" value="Homeodomain-like"/>
    <property type="match status" value="1"/>
</dbReference>
<sequence>MMPDPIDVYPERSHIESNDADLTQKHLEQTYSARFTITRTGSCSCNHSRTDAGSFAVEEIQQTGDVLLRTDRVPAVIALYVQDGRVEVEHGRLTGSAGPGEWLLASTGVGSVQVRVRDATLRSLVVSRTLLTEVAAMDTDTSTVPRFTGLAPVTAAAGHTLAATEQFLNRILTAPEPPANRLLLTSTARMVASAILAGFPNDLPTDGAPEGGGDAYPALLRQAVEFIRDNAAHDVGVGDVASALYLSPRTVQYMFRRHLDTTPTAYLREVRLARAREELIAGDRSITTVAATAARWGFAHTGRFAVLYRRTFGESPHETLRR</sequence>